<protein>
    <submittedName>
        <fullName evidence="2">PIN domain-containing protein</fullName>
    </submittedName>
</protein>
<dbReference type="RefSeq" id="WP_274840321.1">
    <property type="nucleotide sequence ID" value="NZ_JARCJF010000024.1"/>
</dbReference>
<evidence type="ECO:0000313" key="2">
    <source>
        <dbReference type="EMBL" id="MDE4168176.1"/>
    </source>
</evidence>
<dbReference type="Pfam" id="PF18476">
    <property type="entry name" value="PIN_8"/>
    <property type="match status" value="1"/>
</dbReference>
<organism evidence="2 3">
    <name type="scientific">Phaeobacter gallaeciensis</name>
    <dbReference type="NCBI Taxonomy" id="60890"/>
    <lineage>
        <taxon>Bacteria</taxon>
        <taxon>Pseudomonadati</taxon>
        <taxon>Pseudomonadota</taxon>
        <taxon>Alphaproteobacteria</taxon>
        <taxon>Rhodobacterales</taxon>
        <taxon>Roseobacteraceae</taxon>
        <taxon>Phaeobacter</taxon>
    </lineage>
</organism>
<evidence type="ECO:0000259" key="1">
    <source>
        <dbReference type="Pfam" id="PF18476"/>
    </source>
</evidence>
<feature type="domain" description="PIN like" evidence="1">
    <location>
        <begin position="176"/>
        <end position="235"/>
    </location>
</feature>
<comment type="caution">
    <text evidence="2">The sequence shown here is derived from an EMBL/GenBank/DDBJ whole genome shotgun (WGS) entry which is preliminary data.</text>
</comment>
<evidence type="ECO:0000313" key="3">
    <source>
        <dbReference type="Proteomes" id="UP001218364"/>
    </source>
</evidence>
<dbReference type="AlphaFoldDB" id="A0ABD4XF69"/>
<gene>
    <name evidence="2" type="ORF">PXK24_21060</name>
</gene>
<reference evidence="2 3" key="1">
    <citation type="submission" date="2023-02" db="EMBL/GenBank/DDBJ databases">
        <title>Population genomics of bacteria associated with diatom.</title>
        <authorList>
            <person name="Xie J."/>
            <person name="Wang H."/>
        </authorList>
    </citation>
    <scope>NUCLEOTIDE SEQUENCE [LARGE SCALE GENOMIC DNA]</scope>
    <source>
        <strain evidence="2 3">PT47_8</strain>
    </source>
</reference>
<proteinExistence type="predicted"/>
<dbReference type="Proteomes" id="UP001218364">
    <property type="component" value="Unassembled WGS sequence"/>
</dbReference>
<dbReference type="EMBL" id="JARCJK010000024">
    <property type="protein sequence ID" value="MDE4168176.1"/>
    <property type="molecule type" value="Genomic_DNA"/>
</dbReference>
<name>A0ABD4XF69_9RHOB</name>
<accession>A0ABD4XF69</accession>
<dbReference type="InterPro" id="IPR041578">
    <property type="entry name" value="PIN_8"/>
</dbReference>
<sequence>MSGSEPDALRDIVELFERRREVDGLSALIDALAQSAGPTDLASTAIAIDANVFMRVSTHAKSSLIIDYLASQHSAPLVLPGQAVQEFWNNQIDAVDTVATKLKKSFENFRAQIEKVPEDFSDFKSEMNALLDDFSEKYGYIYEGATVSKTSDFLSILKDKAEVPYCPRPMLHNIAAHRKITKTPPGFKDTGDGDFFIWADILYGLRKLQLEGGQFSKVVLITNDTKKDWSREGRAHPILTAEMNALLSAAFETWTLDKLIKEIEKAVE</sequence>